<sequence length="27" mass="3006">MSKSTYSYGPRESDVFKLSCTDNSTVC</sequence>
<protein>
    <submittedName>
        <fullName evidence="1">Uncharacterized protein</fullName>
    </submittedName>
</protein>
<organism evidence="1">
    <name type="scientific">Rhizophora mucronata</name>
    <name type="common">Asiatic mangrove</name>
    <dbReference type="NCBI Taxonomy" id="61149"/>
    <lineage>
        <taxon>Eukaryota</taxon>
        <taxon>Viridiplantae</taxon>
        <taxon>Streptophyta</taxon>
        <taxon>Embryophyta</taxon>
        <taxon>Tracheophyta</taxon>
        <taxon>Spermatophyta</taxon>
        <taxon>Magnoliopsida</taxon>
        <taxon>eudicotyledons</taxon>
        <taxon>Gunneridae</taxon>
        <taxon>Pentapetalae</taxon>
        <taxon>rosids</taxon>
        <taxon>fabids</taxon>
        <taxon>Malpighiales</taxon>
        <taxon>Rhizophoraceae</taxon>
        <taxon>Rhizophora</taxon>
    </lineage>
</organism>
<dbReference type="AlphaFoldDB" id="A0A2P2NV01"/>
<name>A0A2P2NV01_RHIMU</name>
<proteinExistence type="predicted"/>
<evidence type="ECO:0000313" key="1">
    <source>
        <dbReference type="EMBL" id="MBX46315.1"/>
    </source>
</evidence>
<reference evidence="1" key="1">
    <citation type="submission" date="2018-02" db="EMBL/GenBank/DDBJ databases">
        <title>Rhizophora mucronata_Transcriptome.</title>
        <authorList>
            <person name="Meera S.P."/>
            <person name="Sreeshan A."/>
            <person name="Augustine A."/>
        </authorList>
    </citation>
    <scope>NUCLEOTIDE SEQUENCE</scope>
    <source>
        <tissue evidence="1">Leaf</tissue>
    </source>
</reference>
<dbReference type="EMBL" id="GGEC01065831">
    <property type="protein sequence ID" value="MBX46315.1"/>
    <property type="molecule type" value="Transcribed_RNA"/>
</dbReference>
<accession>A0A2P2NV01</accession>